<dbReference type="KEGG" id="nak:EH165_08135"/>
<dbReference type="InterPro" id="IPR000182">
    <property type="entry name" value="GNAT_dom"/>
</dbReference>
<dbReference type="Gene3D" id="3.40.630.30">
    <property type="match status" value="1"/>
</dbReference>
<evidence type="ECO:0000313" key="2">
    <source>
        <dbReference type="EMBL" id="AZI58113.1"/>
    </source>
</evidence>
<proteinExistence type="predicted"/>
<evidence type="ECO:0000259" key="1">
    <source>
        <dbReference type="PROSITE" id="PS51186"/>
    </source>
</evidence>
<name>A0A3G8ZLH2_9ACTN</name>
<dbReference type="Pfam" id="PF13312">
    <property type="entry name" value="DUF4081"/>
    <property type="match status" value="1"/>
</dbReference>
<dbReference type="InterPro" id="IPR025289">
    <property type="entry name" value="DUF4081"/>
</dbReference>
<reference evidence="2 3" key="2">
    <citation type="submission" date="2018-12" db="EMBL/GenBank/DDBJ databases">
        <title>Nakamurella antarcticus sp. nov., isolated from Antarctica South Shetland Islands soil.</title>
        <authorList>
            <person name="Peng F."/>
        </authorList>
    </citation>
    <scope>NUCLEOTIDE SEQUENCE [LARGE SCALE GENOMIC DNA]</scope>
    <source>
        <strain evidence="2 3">S14-144</strain>
    </source>
</reference>
<keyword evidence="3" id="KW-1185">Reference proteome</keyword>
<organism evidence="2 3">
    <name type="scientific">Nakamurella antarctica</name>
    <dbReference type="NCBI Taxonomy" id="1902245"/>
    <lineage>
        <taxon>Bacteria</taxon>
        <taxon>Bacillati</taxon>
        <taxon>Actinomycetota</taxon>
        <taxon>Actinomycetes</taxon>
        <taxon>Nakamurellales</taxon>
        <taxon>Nakamurellaceae</taxon>
        <taxon>Nakamurella</taxon>
    </lineage>
</organism>
<feature type="domain" description="N-acetyltransferase" evidence="1">
    <location>
        <begin position="136"/>
        <end position="277"/>
    </location>
</feature>
<dbReference type="InterPro" id="IPR016794">
    <property type="entry name" value="UCP21603_acetyltransf"/>
</dbReference>
<gene>
    <name evidence="2" type="ORF">EH165_08135</name>
</gene>
<dbReference type="OrthoDB" id="5241264at2"/>
<dbReference type="Pfam" id="PF00583">
    <property type="entry name" value="Acetyltransf_1"/>
    <property type="match status" value="1"/>
</dbReference>
<dbReference type="AlphaFoldDB" id="A0A3G8ZLH2"/>
<protein>
    <submittedName>
        <fullName evidence="2">GNAT family N-acetyltransferase</fullName>
    </submittedName>
</protein>
<dbReference type="PROSITE" id="PS51186">
    <property type="entry name" value="GNAT"/>
    <property type="match status" value="1"/>
</dbReference>
<dbReference type="EMBL" id="CP034170">
    <property type="protein sequence ID" value="AZI58113.1"/>
    <property type="molecule type" value="Genomic_DNA"/>
</dbReference>
<dbReference type="GO" id="GO:0016747">
    <property type="term" value="F:acyltransferase activity, transferring groups other than amino-acyl groups"/>
    <property type="evidence" value="ECO:0007669"/>
    <property type="project" value="InterPro"/>
</dbReference>
<keyword evidence="2" id="KW-0808">Transferase</keyword>
<dbReference type="Proteomes" id="UP000268084">
    <property type="component" value="Chromosome"/>
</dbReference>
<dbReference type="InterPro" id="IPR016181">
    <property type="entry name" value="Acyl_CoA_acyltransferase"/>
</dbReference>
<dbReference type="PIRSF" id="PIRSF021603">
    <property type="entry name" value="UCP21603_acetyltransf"/>
    <property type="match status" value="1"/>
</dbReference>
<accession>A0A3G8ZLH2</accession>
<sequence length="277" mass="29742">MLTALSARVLTSAHSDIIADRLDSDPYATCLVGSRFLREMSSARMGGEFWGITGGRDGIFFAGSNLIPVSGDAKAMRAFASLAMRRGRRSASLMGRSELVTTVWEALEPKWGPARAIRWNQPVLTCVQPPAVPPDARVGRANPHDLDLYYPAAVAMFTAEIGIDPRQGDGGRSYSAKLRDLLSRGHCFARIEDGRVIFKAEIGAMTATTALIQGVWVDPEWRGRGIGAAGMAAVVAAIQQGLGKVPCLYVNDFNSAARAAYSRVGFTQVASFTSVLF</sequence>
<dbReference type="SUPFAM" id="SSF55729">
    <property type="entry name" value="Acyl-CoA N-acyltransferases (Nat)"/>
    <property type="match status" value="1"/>
</dbReference>
<reference evidence="2 3" key="1">
    <citation type="submission" date="2018-11" db="EMBL/GenBank/DDBJ databases">
        <authorList>
            <person name="Da X."/>
        </authorList>
    </citation>
    <scope>NUCLEOTIDE SEQUENCE [LARGE SCALE GENOMIC DNA]</scope>
    <source>
        <strain evidence="2 3">S14-144</strain>
    </source>
</reference>
<evidence type="ECO:0000313" key="3">
    <source>
        <dbReference type="Proteomes" id="UP000268084"/>
    </source>
</evidence>